<dbReference type="RefSeq" id="WP_101769958.1">
    <property type="nucleotide sequence ID" value="NZ_BPPU01000001.1"/>
</dbReference>
<feature type="compositionally biased region" description="Basic and acidic residues" evidence="2">
    <location>
        <begin position="146"/>
        <end position="158"/>
    </location>
</feature>
<dbReference type="GO" id="GO:0032153">
    <property type="term" value="C:cell division site"/>
    <property type="evidence" value="ECO:0007669"/>
    <property type="project" value="TreeGrafter"/>
</dbReference>
<dbReference type="PANTHER" id="PTHR21666">
    <property type="entry name" value="PEPTIDASE-RELATED"/>
    <property type="match status" value="1"/>
</dbReference>
<dbReference type="Proteomes" id="UP000234420">
    <property type="component" value="Unassembled WGS sequence"/>
</dbReference>
<feature type="region of interest" description="Disordered" evidence="2">
    <location>
        <begin position="142"/>
        <end position="178"/>
    </location>
</feature>
<evidence type="ECO:0000313" key="6">
    <source>
        <dbReference type="Proteomes" id="UP000234420"/>
    </source>
</evidence>
<dbReference type="PANTHER" id="PTHR21666:SF263">
    <property type="entry name" value="MUREIN HYDROLASE ACTIVATOR NLPD"/>
    <property type="match status" value="1"/>
</dbReference>
<dbReference type="GO" id="GO:0004222">
    <property type="term" value="F:metalloendopeptidase activity"/>
    <property type="evidence" value="ECO:0007669"/>
    <property type="project" value="TreeGrafter"/>
</dbReference>
<dbReference type="SMART" id="SM00257">
    <property type="entry name" value="LysM"/>
    <property type="match status" value="1"/>
</dbReference>
<dbReference type="SUPFAM" id="SSF51261">
    <property type="entry name" value="Duplicated hybrid motif"/>
    <property type="match status" value="1"/>
</dbReference>
<feature type="compositionally biased region" description="Polar residues" evidence="2">
    <location>
        <begin position="162"/>
        <end position="178"/>
    </location>
</feature>
<evidence type="ECO:0000256" key="3">
    <source>
        <dbReference type="SAM" id="SignalP"/>
    </source>
</evidence>
<feature type="chain" id="PRO_5014684969" description="LysM domain-containing protein" evidence="3">
    <location>
        <begin position="34"/>
        <end position="298"/>
    </location>
</feature>
<dbReference type="Pfam" id="PF01551">
    <property type="entry name" value="Peptidase_M23"/>
    <property type="match status" value="1"/>
</dbReference>
<comment type="similarity">
    <text evidence="1">Belongs to the E.coli NlpD/Haemophilus LppB family.</text>
</comment>
<feature type="signal peptide" evidence="3">
    <location>
        <begin position="1"/>
        <end position="33"/>
    </location>
</feature>
<proteinExistence type="inferred from homology"/>
<dbReference type="InterPro" id="IPR018392">
    <property type="entry name" value="LysM"/>
</dbReference>
<dbReference type="Pfam" id="PF01476">
    <property type="entry name" value="LysM"/>
    <property type="match status" value="1"/>
</dbReference>
<dbReference type="EMBL" id="NPIB01000028">
    <property type="protein sequence ID" value="PLC56510.1"/>
    <property type="molecule type" value="Genomic_DNA"/>
</dbReference>
<dbReference type="InterPro" id="IPR011055">
    <property type="entry name" value="Dup_hybrid_motif"/>
</dbReference>
<dbReference type="InterPro" id="IPR050570">
    <property type="entry name" value="Cell_wall_metabolism_enzyme"/>
</dbReference>
<evidence type="ECO:0000256" key="2">
    <source>
        <dbReference type="SAM" id="MobiDB-lite"/>
    </source>
</evidence>
<dbReference type="PROSITE" id="PS51257">
    <property type="entry name" value="PROKAR_LIPOPROTEIN"/>
    <property type="match status" value="1"/>
</dbReference>
<evidence type="ECO:0000259" key="4">
    <source>
        <dbReference type="PROSITE" id="PS51782"/>
    </source>
</evidence>
<dbReference type="AlphaFoldDB" id="A0A2N4UNA6"/>
<dbReference type="InterPro" id="IPR036779">
    <property type="entry name" value="LysM_dom_sf"/>
</dbReference>
<gene>
    <name evidence="5" type="ORF">CIK00_17685</name>
</gene>
<evidence type="ECO:0000256" key="1">
    <source>
        <dbReference type="ARBA" id="ARBA00038420"/>
    </source>
</evidence>
<organism evidence="5 6">
    <name type="scientific">Photobacterium carnosum</name>
    <dbReference type="NCBI Taxonomy" id="2023717"/>
    <lineage>
        <taxon>Bacteria</taxon>
        <taxon>Pseudomonadati</taxon>
        <taxon>Pseudomonadota</taxon>
        <taxon>Gammaproteobacteria</taxon>
        <taxon>Vibrionales</taxon>
        <taxon>Vibrionaceae</taxon>
        <taxon>Photobacterium</taxon>
    </lineage>
</organism>
<comment type="caution">
    <text evidence="5">The sequence shown here is derived from an EMBL/GenBank/DDBJ whole genome shotgun (WGS) entry which is preliminary data.</text>
</comment>
<dbReference type="CDD" id="cd12797">
    <property type="entry name" value="M23_peptidase"/>
    <property type="match status" value="1"/>
</dbReference>
<sequence>MSIERMIKKIIQPSLLAVTCVVLLSACSSHTPAPVSNLAKDYSQLQRGSFHGSYYTVQKGDTLYFISYMTGRDVKDIVKLNRLPYPYTIYPGQRLAIPTADSQGRTNNVVVMPIIAPSAAKTVTQTVHKPVIKKPVVQKTTNKPVAKQEAKEYSEKTKVNKPVTNKPVTKPTSHVSSSGWAWPVKGKIIEGFSNADNGNKGIDITAARGTPIRATSAGKVVYAGDALRGYGNLVIIKHSEDYLSAYAHNDKILVKEQQSVKAGQEIATMGSSGASSVRLHFEIRYKGKSVDPMRFLPK</sequence>
<keyword evidence="3" id="KW-0732">Signal</keyword>
<dbReference type="CDD" id="cd00118">
    <property type="entry name" value="LysM"/>
    <property type="match status" value="1"/>
</dbReference>
<accession>A0A2N4UNA6</accession>
<dbReference type="Gene3D" id="2.70.70.10">
    <property type="entry name" value="Glucose Permease (Domain IIA)"/>
    <property type="match status" value="1"/>
</dbReference>
<dbReference type="PROSITE" id="PS51782">
    <property type="entry name" value="LYSM"/>
    <property type="match status" value="1"/>
</dbReference>
<evidence type="ECO:0000313" key="5">
    <source>
        <dbReference type="EMBL" id="PLC56510.1"/>
    </source>
</evidence>
<feature type="domain" description="LysM" evidence="4">
    <location>
        <begin position="53"/>
        <end position="97"/>
    </location>
</feature>
<name>A0A2N4UNA6_9GAMM</name>
<keyword evidence="6" id="KW-1185">Reference proteome</keyword>
<protein>
    <recommendedName>
        <fullName evidence="4">LysM domain-containing protein</fullName>
    </recommendedName>
</protein>
<dbReference type="InterPro" id="IPR016047">
    <property type="entry name" value="M23ase_b-sheet_dom"/>
</dbReference>
<dbReference type="GO" id="GO:0009279">
    <property type="term" value="C:cell outer membrane"/>
    <property type="evidence" value="ECO:0007669"/>
    <property type="project" value="TreeGrafter"/>
</dbReference>
<dbReference type="Gene3D" id="3.10.350.10">
    <property type="entry name" value="LysM domain"/>
    <property type="match status" value="1"/>
</dbReference>
<reference evidence="5 6" key="1">
    <citation type="journal article" date="2018" name="Syst. Appl. Microbiol.">
        <title>Photobacterium carnosum sp. nov., isolated from spoiled modified atmosphere packaged poultry meat.</title>
        <authorList>
            <person name="Hilgarth M."/>
            <person name="Fuertes S."/>
            <person name="Ehrmann M."/>
            <person name="Vogel R.F."/>
        </authorList>
    </citation>
    <scope>NUCLEOTIDE SEQUENCE [LARGE SCALE GENOMIC DNA]</scope>
    <source>
        <strain evidence="5 6">TMW 2.2021</strain>
    </source>
</reference>